<organism evidence="2 3">
    <name type="scientific">Coptotermes formosanus</name>
    <name type="common">Formosan subterranean termite</name>
    <dbReference type="NCBI Taxonomy" id="36987"/>
    <lineage>
        <taxon>Eukaryota</taxon>
        <taxon>Metazoa</taxon>
        <taxon>Ecdysozoa</taxon>
        <taxon>Arthropoda</taxon>
        <taxon>Hexapoda</taxon>
        <taxon>Insecta</taxon>
        <taxon>Pterygota</taxon>
        <taxon>Neoptera</taxon>
        <taxon>Polyneoptera</taxon>
        <taxon>Dictyoptera</taxon>
        <taxon>Blattodea</taxon>
        <taxon>Blattoidea</taxon>
        <taxon>Termitoidae</taxon>
        <taxon>Rhinotermitidae</taxon>
        <taxon>Coptotermes</taxon>
    </lineage>
</organism>
<dbReference type="GO" id="GO:0015074">
    <property type="term" value="P:DNA integration"/>
    <property type="evidence" value="ECO:0007669"/>
    <property type="project" value="InterPro"/>
</dbReference>
<dbReference type="PANTHER" id="PTHR46585:SF1">
    <property type="entry name" value="CHROMO DOMAIN-CONTAINING PROTEIN"/>
    <property type="match status" value="1"/>
</dbReference>
<name>A0A6L2Q1A4_COPFO</name>
<feature type="domain" description="Integrase catalytic" evidence="1">
    <location>
        <begin position="63"/>
        <end position="144"/>
    </location>
</feature>
<proteinExistence type="predicted"/>
<evidence type="ECO:0000313" key="2">
    <source>
        <dbReference type="EMBL" id="GFG38683.1"/>
    </source>
</evidence>
<dbReference type="Proteomes" id="UP000502823">
    <property type="component" value="Unassembled WGS sequence"/>
</dbReference>
<accession>A0A6L2Q1A4</accession>
<dbReference type="InterPro" id="IPR012337">
    <property type="entry name" value="RNaseH-like_sf"/>
</dbReference>
<dbReference type="AlphaFoldDB" id="A0A6L2Q1A4"/>
<evidence type="ECO:0000259" key="1">
    <source>
        <dbReference type="PROSITE" id="PS50994"/>
    </source>
</evidence>
<comment type="caution">
    <text evidence="2">The sequence shown here is derived from an EMBL/GenBank/DDBJ whole genome shotgun (WGS) entry which is preliminary data.</text>
</comment>
<dbReference type="InterPro" id="IPR036397">
    <property type="entry name" value="RNaseH_sf"/>
</dbReference>
<dbReference type="InParanoid" id="A0A6L2Q1A4"/>
<gene>
    <name evidence="2" type="ORF">Cfor_12494</name>
</gene>
<dbReference type="SUPFAM" id="SSF53098">
    <property type="entry name" value="Ribonuclease H-like"/>
    <property type="match status" value="1"/>
</dbReference>
<keyword evidence="3" id="KW-1185">Reference proteome</keyword>
<dbReference type="Gene3D" id="3.30.420.10">
    <property type="entry name" value="Ribonuclease H-like superfamily/Ribonuclease H"/>
    <property type="match status" value="1"/>
</dbReference>
<dbReference type="PROSITE" id="PS50994">
    <property type="entry name" value="INTEGRASE"/>
    <property type="match status" value="1"/>
</dbReference>
<dbReference type="EMBL" id="BLKM01000802">
    <property type="protein sequence ID" value="GFG38683.1"/>
    <property type="molecule type" value="Genomic_DNA"/>
</dbReference>
<dbReference type="PANTHER" id="PTHR46585">
    <property type="entry name" value="INTEGRASE CORE DOMAIN CONTAINING PROTEIN"/>
    <property type="match status" value="1"/>
</dbReference>
<reference evidence="3" key="1">
    <citation type="submission" date="2020-01" db="EMBL/GenBank/DDBJ databases">
        <title>Draft genome sequence of the Termite Coptotermes fromosanus.</title>
        <authorList>
            <person name="Itakura S."/>
            <person name="Yosikawa Y."/>
            <person name="Umezawa K."/>
        </authorList>
    </citation>
    <scope>NUCLEOTIDE SEQUENCE [LARGE SCALE GENOMIC DNA]</scope>
</reference>
<dbReference type="InterPro" id="IPR001584">
    <property type="entry name" value="Integrase_cat-core"/>
</dbReference>
<dbReference type="OrthoDB" id="5979489at2759"/>
<evidence type="ECO:0000313" key="3">
    <source>
        <dbReference type="Proteomes" id="UP000502823"/>
    </source>
</evidence>
<dbReference type="GO" id="GO:0003676">
    <property type="term" value="F:nucleic acid binding"/>
    <property type="evidence" value="ECO:0007669"/>
    <property type="project" value="InterPro"/>
</dbReference>
<sequence length="481" mass="55088">MVKVPDKMRLYYDLAKQSAVSTLHKLQPAAAIKGNKTKKKSKVKHLLLQQDAYNSLNPSCNKFQRSPYTVTNIENVWEADLADVRALSKYNDGFNYLLTVIDVFSKYTHPISLRSKTGPEVSSAFATMLAKTKYKPLWVRTDNGCHNFDTVYYLPMEKNFFRIITVQILTKWKEGATLPPSQKPNMLLHHFRKRYSKWRVYHTIQRPVQLPRLSKNASGVRSRRHTHSPDESLFLLRYGRFTWWLSRNGVKFRVQERVGCQQQSKELEVYEKIHGDICNIPQLLLPSVQLQITFTKSNSDFYLLGSTADSKSIFKFLDVTLFVKHTFTFISGSKSFSIENAILETIPKLLLFTKVKNEDFVGKVKTNSYKFQHFGLNCFVMYVNGILVPSAGLSLNTSHEKSTILEYQILFNGSGIHHSNSGILIIDDLFLNGLFMLLFDLTPDGSACDGHISLPENRNVRIELKFYSPITNAITSSVSRI</sequence>
<protein>
    <recommendedName>
        <fullName evidence="1">Integrase catalytic domain-containing protein</fullName>
    </recommendedName>
</protein>